<dbReference type="Gene3D" id="2.30.40.10">
    <property type="entry name" value="Urease, subunit C, domain 1"/>
    <property type="match status" value="1"/>
</dbReference>
<feature type="binding site" evidence="6">
    <location>
        <position position="63"/>
    </location>
    <ligand>
        <name>Zn(2+)</name>
        <dbReference type="ChEBI" id="CHEBI:29105"/>
        <label>1</label>
    </ligand>
</feature>
<evidence type="ECO:0000256" key="3">
    <source>
        <dbReference type="ARBA" id="ARBA00022723"/>
    </source>
</evidence>
<comment type="pathway">
    <text evidence="6">Pyrimidine metabolism; UMP biosynthesis via de novo pathway; (S)-dihydroorotate from bicarbonate: step 3/3.</text>
</comment>
<dbReference type="PROSITE" id="PS00483">
    <property type="entry name" value="DIHYDROOROTASE_2"/>
    <property type="match status" value="1"/>
</dbReference>
<name>D3SLX4_THEAH</name>
<proteinExistence type="inferred from homology"/>
<evidence type="ECO:0000256" key="1">
    <source>
        <dbReference type="ARBA" id="ARBA00002368"/>
    </source>
</evidence>
<dbReference type="InterPro" id="IPR011059">
    <property type="entry name" value="Metal-dep_hydrolase_composite"/>
</dbReference>
<feature type="binding site" evidence="6">
    <location>
        <position position="95"/>
    </location>
    <ligand>
        <name>substrate</name>
    </ligand>
</feature>
<dbReference type="HAMAP" id="MF_00220_B">
    <property type="entry name" value="PyrC_classI_B"/>
    <property type="match status" value="1"/>
</dbReference>
<keyword evidence="6" id="KW-0862">Zinc</keyword>
<feature type="binding site" evidence="6">
    <location>
        <position position="278"/>
    </location>
    <ligand>
        <name>substrate</name>
    </ligand>
</feature>
<dbReference type="GO" id="GO:0004151">
    <property type="term" value="F:dihydroorotase activity"/>
    <property type="evidence" value="ECO:0007669"/>
    <property type="project" value="UniProtKB-UniRule"/>
</dbReference>
<keyword evidence="5 6" id="KW-0665">Pyrimidine biosynthesis</keyword>
<dbReference type="EMBL" id="CP001931">
    <property type="protein sequence ID" value="ADC89754.1"/>
    <property type="molecule type" value="Genomic_DNA"/>
</dbReference>
<feature type="domain" description="Dihydroorotase catalytic" evidence="7">
    <location>
        <begin position="51"/>
        <end position="235"/>
    </location>
</feature>
<dbReference type="UniPathway" id="UPA00070">
    <property type="reaction ID" value="UER00117"/>
</dbReference>
<dbReference type="eggNOG" id="COG0044">
    <property type="taxonomic scope" value="Bacteria"/>
</dbReference>
<evidence type="ECO:0000313" key="8">
    <source>
        <dbReference type="EMBL" id="ADC89754.1"/>
    </source>
</evidence>
<dbReference type="PANTHER" id="PTHR43668:SF2">
    <property type="entry name" value="ALLANTOINASE"/>
    <property type="match status" value="1"/>
</dbReference>
<feature type="binding site" evidence="6">
    <location>
        <position position="153"/>
    </location>
    <ligand>
        <name>Zn(2+)</name>
        <dbReference type="ChEBI" id="CHEBI:29105"/>
        <label>2</label>
    </ligand>
</feature>
<dbReference type="CDD" id="cd01317">
    <property type="entry name" value="DHOase_IIa"/>
    <property type="match status" value="1"/>
</dbReference>
<comment type="similarity">
    <text evidence="2 6">Belongs to the metallo-dependent hydrolases superfamily. DHOase family. Class I DHOase subfamily.</text>
</comment>
<comment type="catalytic activity">
    <reaction evidence="6">
        <text>(S)-dihydroorotate + H2O = N-carbamoyl-L-aspartate + H(+)</text>
        <dbReference type="Rhea" id="RHEA:24296"/>
        <dbReference type="ChEBI" id="CHEBI:15377"/>
        <dbReference type="ChEBI" id="CHEBI:15378"/>
        <dbReference type="ChEBI" id="CHEBI:30864"/>
        <dbReference type="ChEBI" id="CHEBI:32814"/>
        <dbReference type="EC" id="3.5.2.3"/>
    </reaction>
</comment>
<dbReference type="AlphaFoldDB" id="D3SLX4"/>
<dbReference type="STRING" id="638303.Thal_1122"/>
<dbReference type="InterPro" id="IPR050138">
    <property type="entry name" value="DHOase/Allantoinase_Hydrolase"/>
</dbReference>
<feature type="binding site" evidence="6">
    <location>
        <position position="305"/>
    </location>
    <ligand>
        <name>Zn(2+)</name>
        <dbReference type="ChEBI" id="CHEBI:29105"/>
        <label>1</label>
    </ligand>
</feature>
<evidence type="ECO:0000256" key="5">
    <source>
        <dbReference type="ARBA" id="ARBA00022975"/>
    </source>
</evidence>
<feature type="binding site" evidence="6">
    <location>
        <position position="61"/>
    </location>
    <ligand>
        <name>Zn(2+)</name>
        <dbReference type="ChEBI" id="CHEBI:29105"/>
        <label>1</label>
    </ligand>
</feature>
<dbReference type="GO" id="GO:0008270">
    <property type="term" value="F:zinc ion binding"/>
    <property type="evidence" value="ECO:0007669"/>
    <property type="project" value="UniProtKB-UniRule"/>
</dbReference>
<organism evidence="8 9">
    <name type="scientific">Thermocrinis albus (strain DSM 14484 / JCM 11386 / HI 11/12)</name>
    <dbReference type="NCBI Taxonomy" id="638303"/>
    <lineage>
        <taxon>Bacteria</taxon>
        <taxon>Pseudomonadati</taxon>
        <taxon>Aquificota</taxon>
        <taxon>Aquificia</taxon>
        <taxon>Aquificales</taxon>
        <taxon>Aquificaceae</taxon>
        <taxon>Thermocrinis</taxon>
    </lineage>
</organism>
<evidence type="ECO:0000259" key="7">
    <source>
        <dbReference type="Pfam" id="PF12890"/>
    </source>
</evidence>
<comment type="cofactor">
    <cofactor evidence="6">
        <name>Zn(2+)</name>
        <dbReference type="ChEBI" id="CHEBI:29105"/>
    </cofactor>
    <text evidence="6">Binds 2 Zn(2+) ions per subunit.</text>
</comment>
<feature type="active site" evidence="6">
    <location>
        <position position="305"/>
    </location>
</feature>
<accession>D3SLX4</accession>
<evidence type="ECO:0000256" key="4">
    <source>
        <dbReference type="ARBA" id="ARBA00022801"/>
    </source>
</evidence>
<dbReference type="NCBIfam" id="NF006844">
    <property type="entry name" value="PRK09357.2-5"/>
    <property type="match status" value="1"/>
</dbReference>
<dbReference type="KEGG" id="tal:Thal_1122"/>
<dbReference type="InterPro" id="IPR032466">
    <property type="entry name" value="Metal_Hydrolase"/>
</dbReference>
<dbReference type="GO" id="GO:0005737">
    <property type="term" value="C:cytoplasm"/>
    <property type="evidence" value="ECO:0007669"/>
    <property type="project" value="TreeGrafter"/>
</dbReference>
<protein>
    <recommendedName>
        <fullName evidence="6">Dihydroorotase</fullName>
        <shortName evidence="6">DHOase</shortName>
        <ecNumber evidence="6">3.5.2.3</ecNumber>
    </recommendedName>
</protein>
<evidence type="ECO:0000256" key="2">
    <source>
        <dbReference type="ARBA" id="ARBA00010286"/>
    </source>
</evidence>
<dbReference type="Proteomes" id="UP000002043">
    <property type="component" value="Chromosome"/>
</dbReference>
<keyword evidence="4 6" id="KW-0378">Hydrolase</keyword>
<keyword evidence="3 6" id="KW-0479">Metal-binding</keyword>
<dbReference type="Gene3D" id="3.20.20.140">
    <property type="entry name" value="Metal-dependent hydrolases"/>
    <property type="match status" value="1"/>
</dbReference>
<comment type="function">
    <text evidence="1 6">Catalyzes the reversible cyclization of carbamoyl aspartate to dihydroorotate.</text>
</comment>
<feature type="binding site" evidence="6">
    <location>
        <position position="153"/>
    </location>
    <ligand>
        <name>Zn(2+)</name>
        <dbReference type="ChEBI" id="CHEBI:29105"/>
        <label>1</label>
    </ligand>
</feature>
<gene>
    <name evidence="6" type="primary">pyrC</name>
    <name evidence="8" type="ordered locus">Thal_1122</name>
</gene>
<dbReference type="EC" id="3.5.2.3" evidence="6"/>
<keyword evidence="9" id="KW-1185">Reference proteome</keyword>
<feature type="binding site" evidence="6">
    <location>
        <position position="232"/>
    </location>
    <ligand>
        <name>Zn(2+)</name>
        <dbReference type="ChEBI" id="CHEBI:29105"/>
        <label>2</label>
    </ligand>
</feature>
<sequence length="423" mass="46136">MSRILLKKGRVVDPSQGLDETLDVLIDKGKIKALGKDLFETECLVLHVEGCVVAPAFVDIHVHMRDPGQTYKEDIETACRSAVAGGFTTLVCMPNTEPPIDNPHVARYVIQKGEKIGLCNVLPAGAITKGRKGKELTDFYALKMAGCVALTDDGSPLTDSLLMKRALQLAKQLGLLVMNHCEDDKLAYGSINEGSISDLLGLSVRPVEAEDILVARDCILSYRTGCPVHIQHVSSALSVEIIRFFKKLGAPVSCEVNPYHLLFTEKEILSSGADAKVNPPLRREEDRAALLEAVADGTIDCIATDHAPHHTSEKELVSFALPGMIGLQTALPIALSLVREGHITMQRMVELMSCNPARLLGIEGGSLRPGSEANVVVFDPEREWTLDQHTNLSRSKNTPLWGKKLKGKVLYTIYRGKVVYSDV</sequence>
<dbReference type="InterPro" id="IPR004722">
    <property type="entry name" value="DHOase"/>
</dbReference>
<dbReference type="OrthoDB" id="9765462at2"/>
<feature type="binding site" evidence="6">
    <location>
        <position position="180"/>
    </location>
    <ligand>
        <name>Zn(2+)</name>
        <dbReference type="ChEBI" id="CHEBI:29105"/>
        <label>2</label>
    </ligand>
</feature>
<dbReference type="NCBIfam" id="TIGR00857">
    <property type="entry name" value="pyrC_multi"/>
    <property type="match status" value="1"/>
</dbReference>
<dbReference type="GO" id="GO:0006145">
    <property type="term" value="P:purine nucleobase catabolic process"/>
    <property type="evidence" value="ECO:0007669"/>
    <property type="project" value="TreeGrafter"/>
</dbReference>
<reference evidence="9" key="1">
    <citation type="journal article" date="2010" name="Stand. Genomic Sci.">
        <title>Complete genome sequence of Thermocrinis albus type strain (HI 11/12T).</title>
        <authorList>
            <person name="Wirth R."/>
            <person name="Sikorski J."/>
            <person name="Brambilla E."/>
            <person name="Misra M."/>
            <person name="Lapidus A."/>
            <person name="Copeland A."/>
            <person name="Nolan M."/>
            <person name="Lucas S."/>
            <person name="Chen F."/>
            <person name="Tice H."/>
            <person name="Cheng J.F."/>
            <person name="Han C."/>
            <person name="Detter J.C."/>
            <person name="Tapia R."/>
            <person name="Bruce D."/>
            <person name="Goodwin L."/>
            <person name="Pitluck S."/>
            <person name="Pati A."/>
            <person name="Anderson I."/>
            <person name="Ivanova N."/>
            <person name="Mavromatis K."/>
            <person name="Mikhailova N."/>
            <person name="Chen A."/>
            <person name="Palaniappan K."/>
            <person name="Bilek Y."/>
            <person name="Hader T."/>
            <person name="Land M."/>
            <person name="Hauser L."/>
            <person name="Chang Y.J."/>
            <person name="Jeffries C.D."/>
            <person name="Tindall B.J."/>
            <person name="Rohde M."/>
            <person name="Goker M."/>
            <person name="Bristow J."/>
            <person name="Eisen J.A."/>
            <person name="Markowitz V."/>
            <person name="Hugenholtz P."/>
            <person name="Kyrpides N.C."/>
            <person name="Klenk H.P."/>
        </authorList>
    </citation>
    <scope>NUCLEOTIDE SEQUENCE [LARGE SCALE GENOMIC DNA]</scope>
    <source>
        <strain evidence="9">DSM 14484 / JCM 11386 / HI 11/12</strain>
    </source>
</reference>
<feature type="binding site" evidence="6">
    <location>
        <begin position="322"/>
        <end position="323"/>
    </location>
    <ligand>
        <name>substrate</name>
    </ligand>
</feature>
<dbReference type="Pfam" id="PF12890">
    <property type="entry name" value="DHOase"/>
    <property type="match status" value="1"/>
</dbReference>
<dbReference type="GO" id="GO:0004038">
    <property type="term" value="F:allantoinase activity"/>
    <property type="evidence" value="ECO:0007669"/>
    <property type="project" value="TreeGrafter"/>
</dbReference>
<dbReference type="RefSeq" id="WP_012992160.1">
    <property type="nucleotide sequence ID" value="NC_013894.1"/>
</dbReference>
<dbReference type="HOGENOM" id="CLU_015572_1_0_0"/>
<dbReference type="GO" id="GO:0044205">
    <property type="term" value="P:'de novo' UMP biosynthetic process"/>
    <property type="evidence" value="ECO:0007669"/>
    <property type="project" value="UniProtKB-UniRule"/>
</dbReference>
<dbReference type="SUPFAM" id="SSF51556">
    <property type="entry name" value="Metallo-dependent hydrolases"/>
    <property type="match status" value="1"/>
</dbReference>
<evidence type="ECO:0000313" key="9">
    <source>
        <dbReference type="Proteomes" id="UP000002043"/>
    </source>
</evidence>
<dbReference type="PANTHER" id="PTHR43668">
    <property type="entry name" value="ALLANTOINASE"/>
    <property type="match status" value="1"/>
</dbReference>
<dbReference type="InterPro" id="IPR002195">
    <property type="entry name" value="Dihydroorotase_CS"/>
</dbReference>
<feature type="binding site" evidence="6">
    <location>
        <position position="309"/>
    </location>
    <ligand>
        <name>substrate</name>
    </ligand>
</feature>
<dbReference type="InterPro" id="IPR024403">
    <property type="entry name" value="DHOase_cat"/>
</dbReference>
<dbReference type="SUPFAM" id="SSF51338">
    <property type="entry name" value="Composite domain of metallo-dependent hydrolases"/>
    <property type="match status" value="1"/>
</dbReference>
<feature type="binding site" evidence="6">
    <location>
        <begin position="63"/>
        <end position="65"/>
    </location>
    <ligand>
        <name>substrate</name>
    </ligand>
</feature>
<evidence type="ECO:0000256" key="6">
    <source>
        <dbReference type="HAMAP-Rule" id="MF_00220"/>
    </source>
</evidence>